<dbReference type="Proteomes" id="UP000011666">
    <property type="component" value="Unassembled WGS sequence"/>
</dbReference>
<proteinExistence type="predicted"/>
<gene>
    <name evidence="2" type="ORF">GS4_27_00100</name>
</gene>
<comment type="caution">
    <text evidence="2">The sequence shown here is derived from an EMBL/GenBank/DDBJ whole genome shotgun (WGS) entry which is preliminary data.</text>
</comment>
<evidence type="ECO:0000256" key="1">
    <source>
        <dbReference type="SAM" id="MobiDB-lite"/>
    </source>
</evidence>
<evidence type="ECO:0000313" key="3">
    <source>
        <dbReference type="Proteomes" id="UP000011666"/>
    </source>
</evidence>
<organism evidence="2 3">
    <name type="scientific">Gordonia soli NBRC 108243</name>
    <dbReference type="NCBI Taxonomy" id="1223545"/>
    <lineage>
        <taxon>Bacteria</taxon>
        <taxon>Bacillati</taxon>
        <taxon>Actinomycetota</taxon>
        <taxon>Actinomycetes</taxon>
        <taxon>Mycobacteriales</taxon>
        <taxon>Gordoniaceae</taxon>
        <taxon>Gordonia</taxon>
    </lineage>
</organism>
<reference evidence="2 3" key="1">
    <citation type="submission" date="2013-01" db="EMBL/GenBank/DDBJ databases">
        <title>Whole genome shotgun sequence of Gordonia soli NBRC 108243.</title>
        <authorList>
            <person name="Isaki-Nakamura S."/>
            <person name="Hosoyama A."/>
            <person name="Tsuchikane K."/>
            <person name="Ando Y."/>
            <person name="Baba S."/>
            <person name="Ohji S."/>
            <person name="Hamada M."/>
            <person name="Tamura T."/>
            <person name="Yamazoe A."/>
            <person name="Yamazaki S."/>
            <person name="Fujita N."/>
        </authorList>
    </citation>
    <scope>NUCLEOTIDE SEQUENCE [LARGE SCALE GENOMIC DNA]</scope>
    <source>
        <strain evidence="2 3">NBRC 108243</strain>
    </source>
</reference>
<dbReference type="eggNOG" id="ENOG5032G8Z">
    <property type="taxonomic scope" value="Bacteria"/>
</dbReference>
<accession>M0QQK6</accession>
<dbReference type="AlphaFoldDB" id="M0QQK6"/>
<evidence type="ECO:0000313" key="2">
    <source>
        <dbReference type="EMBL" id="GAC69732.1"/>
    </source>
</evidence>
<feature type="region of interest" description="Disordered" evidence="1">
    <location>
        <begin position="198"/>
        <end position="221"/>
    </location>
</feature>
<dbReference type="EMBL" id="BANX01000027">
    <property type="protein sequence ID" value="GAC69732.1"/>
    <property type="molecule type" value="Genomic_DNA"/>
</dbReference>
<dbReference type="OrthoDB" id="4729723at2"/>
<name>M0QQK6_9ACTN</name>
<keyword evidence="3" id="KW-1185">Reference proteome</keyword>
<dbReference type="RefSeq" id="WP_007623102.1">
    <property type="nucleotide sequence ID" value="NZ_BANX01000027.1"/>
</dbReference>
<sequence>MTENRTTKAWLDGEGYELTVAAEQFRTGDTRVVREGERHYLTDPALDSCPADALVDTATPIVQRVNAVCRMADSGFRSLALAGNFAHSDGAVTNAVARAEIRARAFAGVVVTTRGGTVQPPGPSAAQRLATAAAADSEVAAIVAIMGSGGGQLGWVDLWKVYEHVRKYANQSAPSGKGKAIVRIGWATTQEVEDFEASANHPQLSGPEARHAYRSSSPSGNKIELREGRDLINRLVRSVVDDVL</sequence>
<protein>
    <submittedName>
        <fullName evidence="2">Uncharacterized protein</fullName>
    </submittedName>
</protein>